<dbReference type="EMBL" id="GL871023">
    <property type="protein sequence ID" value="EGC36538.1"/>
    <property type="molecule type" value="Genomic_DNA"/>
</dbReference>
<evidence type="ECO:0000313" key="2">
    <source>
        <dbReference type="EMBL" id="EGC36538.1"/>
    </source>
</evidence>
<sequence>MNSNTVYSKHSRDTIKDGSSKKASEWLTSLKFPIEIISTLKVCVIDGGTLVFISDSLPNDV</sequence>
<dbReference type="InParanoid" id="F0ZHL8"/>
<organism evidence="2 3">
    <name type="scientific">Dictyostelium purpureum</name>
    <name type="common">Slime mold</name>
    <dbReference type="NCBI Taxonomy" id="5786"/>
    <lineage>
        <taxon>Eukaryota</taxon>
        <taxon>Amoebozoa</taxon>
        <taxon>Evosea</taxon>
        <taxon>Eumycetozoa</taxon>
        <taxon>Dictyostelia</taxon>
        <taxon>Dictyosteliales</taxon>
        <taxon>Dictyosteliaceae</taxon>
        <taxon>Dictyostelium</taxon>
    </lineage>
</organism>
<reference evidence="3" key="1">
    <citation type="journal article" date="2011" name="Genome Biol.">
        <title>Comparative genomics of the social amoebae Dictyostelium discoideum and Dictyostelium purpureum.</title>
        <authorList>
            <consortium name="US DOE Joint Genome Institute (JGI-PGF)"/>
            <person name="Sucgang R."/>
            <person name="Kuo A."/>
            <person name="Tian X."/>
            <person name="Salerno W."/>
            <person name="Parikh A."/>
            <person name="Feasley C.L."/>
            <person name="Dalin E."/>
            <person name="Tu H."/>
            <person name="Huang E."/>
            <person name="Barry K."/>
            <person name="Lindquist E."/>
            <person name="Shapiro H."/>
            <person name="Bruce D."/>
            <person name="Schmutz J."/>
            <person name="Salamov A."/>
            <person name="Fey P."/>
            <person name="Gaudet P."/>
            <person name="Anjard C."/>
            <person name="Babu M.M."/>
            <person name="Basu S."/>
            <person name="Bushmanova Y."/>
            <person name="van der Wel H."/>
            <person name="Katoh-Kurasawa M."/>
            <person name="Dinh C."/>
            <person name="Coutinho P.M."/>
            <person name="Saito T."/>
            <person name="Elias M."/>
            <person name="Schaap P."/>
            <person name="Kay R.R."/>
            <person name="Henrissat B."/>
            <person name="Eichinger L."/>
            <person name="Rivero F."/>
            <person name="Putnam N.H."/>
            <person name="West C.M."/>
            <person name="Loomis W.F."/>
            <person name="Chisholm R.L."/>
            <person name="Shaulsky G."/>
            <person name="Strassmann J.E."/>
            <person name="Queller D.C."/>
            <person name="Kuspa A."/>
            <person name="Grigoriev I.V."/>
        </authorList>
    </citation>
    <scope>NUCLEOTIDE SEQUENCE [LARGE SCALE GENOMIC DNA]</scope>
    <source>
        <strain evidence="3">QSDP1</strain>
    </source>
</reference>
<evidence type="ECO:0000256" key="1">
    <source>
        <dbReference type="SAM" id="MobiDB-lite"/>
    </source>
</evidence>
<keyword evidence="3" id="KW-1185">Reference proteome</keyword>
<accession>F0ZHL8</accession>
<dbReference type="VEuPathDB" id="AmoebaDB:DICPUDRAFT_150934"/>
<feature type="region of interest" description="Disordered" evidence="1">
    <location>
        <begin position="1"/>
        <end position="22"/>
    </location>
</feature>
<dbReference type="KEGG" id="dpp:DICPUDRAFT_150934"/>
<dbReference type="AlphaFoldDB" id="F0ZHL8"/>
<name>F0ZHL8_DICPU</name>
<feature type="compositionally biased region" description="Basic and acidic residues" evidence="1">
    <location>
        <begin position="10"/>
        <end position="22"/>
    </location>
</feature>
<dbReference type="Proteomes" id="UP000001064">
    <property type="component" value="Unassembled WGS sequence"/>
</dbReference>
<dbReference type="RefSeq" id="XP_003286910.1">
    <property type="nucleotide sequence ID" value="XM_003286862.1"/>
</dbReference>
<dbReference type="GeneID" id="10500402"/>
<evidence type="ECO:0000313" key="3">
    <source>
        <dbReference type="Proteomes" id="UP000001064"/>
    </source>
</evidence>
<protein>
    <submittedName>
        <fullName evidence="2">Uncharacterized protein</fullName>
    </submittedName>
</protein>
<gene>
    <name evidence="2" type="ORF">DICPUDRAFT_150934</name>
</gene>
<proteinExistence type="predicted"/>